<dbReference type="eggNOG" id="ENOG502QQ4S">
    <property type="taxonomic scope" value="Eukaryota"/>
</dbReference>
<evidence type="ECO:0000259" key="1">
    <source>
        <dbReference type="Pfam" id="PF10395"/>
    </source>
</evidence>
<keyword evidence="4" id="KW-1185">Reference proteome</keyword>
<dbReference type="RefSeq" id="XP_007375984.1">
    <property type="nucleotide sequence ID" value="XM_007375922.1"/>
</dbReference>
<reference evidence="3 4" key="1">
    <citation type="journal article" date="2011" name="Proc. Natl. Acad. Sci. U.S.A.">
        <title>Comparative genomics of xylose-fermenting fungi for enhanced biofuel production.</title>
        <authorList>
            <person name="Wohlbach D.J."/>
            <person name="Kuo A."/>
            <person name="Sato T.K."/>
            <person name="Potts K.M."/>
            <person name="Salamov A.A."/>
            <person name="LaButti K.M."/>
            <person name="Sun H."/>
            <person name="Clum A."/>
            <person name="Pangilinan J.L."/>
            <person name="Lindquist E.A."/>
            <person name="Lucas S."/>
            <person name="Lapidus A."/>
            <person name="Jin M."/>
            <person name="Gunawan C."/>
            <person name="Balan V."/>
            <person name="Dale B.E."/>
            <person name="Jeffries T.W."/>
            <person name="Zinkel R."/>
            <person name="Barry K.W."/>
            <person name="Grigoriev I.V."/>
            <person name="Gasch A.P."/>
        </authorList>
    </citation>
    <scope>NUCLEOTIDE SEQUENCE [LARGE SCALE GENOMIC DNA]</scope>
    <source>
        <strain evidence="4">NRRL Y-27907 / 11-Y1</strain>
    </source>
</reference>
<accession>G3AQX7</accession>
<dbReference type="KEGG" id="spaa:SPAPADRAFT_61789"/>
<protein>
    <submittedName>
        <fullName evidence="3">Uncharacterized protein</fullName>
    </submittedName>
</protein>
<dbReference type="InterPro" id="IPR053881">
    <property type="entry name" value="Utp8_C"/>
</dbReference>
<dbReference type="HOGENOM" id="CLU_024075_0_0_1"/>
<dbReference type="GeneID" id="18874047"/>
<organism evidence="4">
    <name type="scientific">Spathaspora passalidarum (strain NRRL Y-27907 / 11-Y1)</name>
    <dbReference type="NCBI Taxonomy" id="619300"/>
    <lineage>
        <taxon>Eukaryota</taxon>
        <taxon>Fungi</taxon>
        <taxon>Dikarya</taxon>
        <taxon>Ascomycota</taxon>
        <taxon>Saccharomycotina</taxon>
        <taxon>Pichiomycetes</taxon>
        <taxon>Debaryomycetaceae</taxon>
        <taxon>Spathaspora</taxon>
    </lineage>
</organism>
<feature type="domain" description="Utp8 beta-propeller" evidence="1">
    <location>
        <begin position="2"/>
        <end position="84"/>
    </location>
</feature>
<dbReference type="EMBL" id="GL996503">
    <property type="protein sequence ID" value="EGW31206.1"/>
    <property type="molecule type" value="Genomic_DNA"/>
</dbReference>
<evidence type="ECO:0000313" key="4">
    <source>
        <dbReference type="Proteomes" id="UP000000709"/>
    </source>
</evidence>
<dbReference type="Proteomes" id="UP000000709">
    <property type="component" value="Unassembled WGS sequence"/>
</dbReference>
<feature type="domain" description="Utp8 C-terminal" evidence="2">
    <location>
        <begin position="93"/>
        <end position="442"/>
    </location>
</feature>
<gene>
    <name evidence="3" type="ORF">SPAPADRAFT_61789</name>
</gene>
<dbReference type="InterPro" id="IPR018843">
    <property type="entry name" value="Utp8_b-prop"/>
</dbReference>
<evidence type="ECO:0000259" key="2">
    <source>
        <dbReference type="Pfam" id="PF22542"/>
    </source>
</evidence>
<name>G3AQX7_SPAPN</name>
<dbReference type="Pfam" id="PF22542">
    <property type="entry name" value="Utp8_C"/>
    <property type="match status" value="1"/>
</dbReference>
<dbReference type="STRING" id="619300.G3AQX7"/>
<dbReference type="InParanoid" id="G3AQX7"/>
<sequence>MLHLINFKYSALLASFKSSASSSHPVPDKVFINQVVQVKGNSQNTNFSMAIYLNLRNKNNNVYLNVIDINVGLNKLNECLGKGLTRPKTELHDLVDLINLSEIKSNGITKDEVAEVYQYLKEAKEEQDLNKWESVLIPYLKKKKTLEALRTIIANKEWEHLPSSKVYRFKEFDVDRDHIVDINFVDAVLALIFTTEGAQLSYVNEDFVPEYTLMYLLTNPIFPIKYTTGLLQLFNKSQNFTLLRQAINTCANIPSFDLLTQLVNINTDKLTLNDLVNRLIGEFSRQEITQCFKSILETNKQATQVETEGDEEHQPINLIHIINRMLELKGHNGWFMIEIIIDVAGLFNWTNENINDLNKIITNKIEALTINSYNLTLVNQVVSLTQNKSRASNKKLLQTDQPTNQLDSILTMSNQNNNKKLDETAIEIAQRIPNYSIETLEI</sequence>
<evidence type="ECO:0000313" key="3">
    <source>
        <dbReference type="EMBL" id="EGW31206.1"/>
    </source>
</evidence>
<dbReference type="AlphaFoldDB" id="G3AQX7"/>
<dbReference type="OrthoDB" id="4055624at2759"/>
<proteinExistence type="predicted"/>
<dbReference type="Pfam" id="PF10395">
    <property type="entry name" value="Utp8_b_propeller"/>
    <property type="match status" value="1"/>
</dbReference>